<dbReference type="PANTHER" id="PTHR38790">
    <property type="entry name" value="2EXR DOMAIN-CONTAINING PROTEIN-RELATED"/>
    <property type="match status" value="1"/>
</dbReference>
<protein>
    <recommendedName>
        <fullName evidence="1">DUF7730 domain-containing protein</fullName>
    </recommendedName>
</protein>
<dbReference type="PANTHER" id="PTHR38790:SF9">
    <property type="entry name" value="F-BOX DOMAIN-CONTAINING PROTEIN"/>
    <property type="match status" value="1"/>
</dbReference>
<reference evidence="2 3" key="1">
    <citation type="journal article" date="2014" name="BMC Genomics">
        <title>Genome sequencing of four Aureobasidium pullulans varieties: biotechnological potential, stress tolerance, and description of new species.</title>
        <authorList>
            <person name="Gostin Ar C."/>
            <person name="Ohm R.A."/>
            <person name="Kogej T."/>
            <person name="Sonjak S."/>
            <person name="Turk M."/>
            <person name="Zajc J."/>
            <person name="Zalar P."/>
            <person name="Grube M."/>
            <person name="Sun H."/>
            <person name="Han J."/>
            <person name="Sharma A."/>
            <person name="Chiniquy J."/>
            <person name="Ngan C.Y."/>
            <person name="Lipzen A."/>
            <person name="Barry K."/>
            <person name="Grigoriev I.V."/>
            <person name="Gunde-Cimerman N."/>
        </authorList>
    </citation>
    <scope>NUCLEOTIDE SEQUENCE [LARGE SCALE GENOMIC DNA]</scope>
    <source>
        <strain evidence="2 3">EXF-2481</strain>
    </source>
</reference>
<dbReference type="RefSeq" id="XP_013340216.1">
    <property type="nucleotide sequence ID" value="XM_013484762.1"/>
</dbReference>
<proteinExistence type="predicted"/>
<dbReference type="OrthoDB" id="3540486at2759"/>
<dbReference type="Pfam" id="PF24864">
    <property type="entry name" value="DUF7730"/>
    <property type="match status" value="1"/>
</dbReference>
<dbReference type="GeneID" id="25368057"/>
<evidence type="ECO:0000313" key="3">
    <source>
        <dbReference type="Proteomes" id="UP000030641"/>
    </source>
</evidence>
<evidence type="ECO:0000259" key="1">
    <source>
        <dbReference type="Pfam" id="PF24864"/>
    </source>
</evidence>
<dbReference type="InterPro" id="IPR056632">
    <property type="entry name" value="DUF7730"/>
</dbReference>
<evidence type="ECO:0000313" key="2">
    <source>
        <dbReference type="EMBL" id="KEQ91724.1"/>
    </source>
</evidence>
<name>A0A074Y6Z4_AURSE</name>
<gene>
    <name evidence="2" type="ORF">AUEXF2481DRAFT_461026</name>
</gene>
<dbReference type="AlphaFoldDB" id="A0A074Y6Z4"/>
<organism evidence="2 3">
    <name type="scientific">Aureobasidium subglaciale (strain EXF-2481)</name>
    <name type="common">Aureobasidium pullulans var. subglaciale</name>
    <dbReference type="NCBI Taxonomy" id="1043005"/>
    <lineage>
        <taxon>Eukaryota</taxon>
        <taxon>Fungi</taxon>
        <taxon>Dikarya</taxon>
        <taxon>Ascomycota</taxon>
        <taxon>Pezizomycotina</taxon>
        <taxon>Dothideomycetes</taxon>
        <taxon>Dothideomycetidae</taxon>
        <taxon>Dothideales</taxon>
        <taxon>Saccotheciaceae</taxon>
        <taxon>Aureobasidium</taxon>
    </lineage>
</organism>
<accession>A0A074Y6Z4</accession>
<dbReference type="InParanoid" id="A0A074Y6Z4"/>
<dbReference type="Proteomes" id="UP000030641">
    <property type="component" value="Unassembled WGS sequence"/>
</dbReference>
<dbReference type="HOGENOM" id="CLU_1042017_0_0_1"/>
<feature type="domain" description="DUF7730" evidence="1">
    <location>
        <begin position="112"/>
        <end position="243"/>
    </location>
</feature>
<keyword evidence="3" id="KW-1185">Reference proteome</keyword>
<dbReference type="EMBL" id="KL584776">
    <property type="protein sequence ID" value="KEQ91724.1"/>
    <property type="molecule type" value="Genomic_DNA"/>
</dbReference>
<sequence length="267" mass="29951">MSSLLSLLGLRQSNDAPSPLKQLTSKKPYSVPGPSFALRRPLTPPGLPAAPYIARPQPQSPLLSLPVELRLHIWTLVVGPGRAVPLDYWKQAFESRNAAVVGLPLDDGDLTGWETGLLASCKQTYTEVLPMLLRAMKIKTRIPDVMIRLPQLLPPHRLHTIRNVEFLWFIHCPPAMDPNTKAGRKEKENALLLKAICELLGTLDGLEVFKWHFAFNRSGWEDVEQAILDEINKARKGRQDWEVIFYQHLSPGTGGKDWNGLTITYAI</sequence>